<dbReference type="EMBL" id="CP036313">
    <property type="protein sequence ID" value="QBH14682.1"/>
    <property type="molecule type" value="Genomic_DNA"/>
</dbReference>
<protein>
    <submittedName>
        <fullName evidence="1">DUF4879 domain-containing protein</fullName>
    </submittedName>
</protein>
<accession>A0ABX5RK26</accession>
<name>A0ABX5RK26_9BACT</name>
<keyword evidence="2" id="KW-1185">Reference proteome</keyword>
<organism evidence="1 2">
    <name type="scientific">Desulfobacter hydrogenophilus</name>
    <dbReference type="NCBI Taxonomy" id="2291"/>
    <lineage>
        <taxon>Bacteria</taxon>
        <taxon>Pseudomonadati</taxon>
        <taxon>Thermodesulfobacteriota</taxon>
        <taxon>Desulfobacteria</taxon>
        <taxon>Desulfobacterales</taxon>
        <taxon>Desulfobacteraceae</taxon>
        <taxon>Desulfobacter</taxon>
    </lineage>
</organism>
<dbReference type="InterPro" id="IPR032624">
    <property type="entry name" value="DUF4879"/>
</dbReference>
<dbReference type="Proteomes" id="UP000293902">
    <property type="component" value="Chromosome"/>
</dbReference>
<reference evidence="1 2" key="1">
    <citation type="submission" date="2019-02" db="EMBL/GenBank/DDBJ databases">
        <title>Complete genome sequence of Desulfobacter hydrogenophilus AcRS1.</title>
        <authorList>
            <person name="Marietou A."/>
            <person name="Lund M.B."/>
            <person name="Marshall I.P.G."/>
            <person name="Schreiber L."/>
            <person name="Jorgensen B."/>
        </authorList>
    </citation>
    <scope>NUCLEOTIDE SEQUENCE [LARGE SCALE GENOMIC DNA]</scope>
    <source>
        <strain evidence="1 2">AcRS1</strain>
    </source>
</reference>
<proteinExistence type="predicted"/>
<dbReference type="Pfam" id="PF16219">
    <property type="entry name" value="DUF4879"/>
    <property type="match status" value="1"/>
</dbReference>
<gene>
    <name evidence="1" type="ORF">EYB58_18195</name>
</gene>
<sequence>MELVTLDDRYCISPQLPAKMPRKIPRPITKGLIHALVKTIFNLRYSVDTITNSSGVVIGFYRLWDASGYEEGKFTYQNRSKSVLSYSPAHRKGTTIRSTKIFW</sequence>
<evidence type="ECO:0000313" key="1">
    <source>
        <dbReference type="EMBL" id="QBH14682.1"/>
    </source>
</evidence>
<evidence type="ECO:0000313" key="2">
    <source>
        <dbReference type="Proteomes" id="UP000293902"/>
    </source>
</evidence>